<keyword evidence="3" id="KW-1185">Reference proteome</keyword>
<dbReference type="PANTHER" id="PTHR47113:SF1">
    <property type="entry name" value="LD09343P"/>
    <property type="match status" value="1"/>
</dbReference>
<keyword evidence="1" id="KW-1133">Transmembrane helix</keyword>
<dbReference type="AlphaFoldDB" id="A0A9N9S4B1"/>
<dbReference type="InterPro" id="IPR053317">
    <property type="entry name" value="Tubulin_polyglutamylase"/>
</dbReference>
<accession>A0A9N9S4B1</accession>
<proteinExistence type="predicted"/>
<dbReference type="OrthoDB" id="7788932at2759"/>
<dbReference type="PROSITE" id="PS51221">
    <property type="entry name" value="TTL"/>
    <property type="match status" value="1"/>
</dbReference>
<reference evidence="2" key="2">
    <citation type="submission" date="2022-10" db="EMBL/GenBank/DDBJ databases">
        <authorList>
            <consortium name="ENA_rothamsted_submissions"/>
            <consortium name="culmorum"/>
            <person name="King R."/>
        </authorList>
    </citation>
    <scope>NUCLEOTIDE SEQUENCE</scope>
</reference>
<protein>
    <submittedName>
        <fullName evidence="2">Uncharacterized protein</fullName>
    </submittedName>
</protein>
<reference evidence="2" key="1">
    <citation type="submission" date="2022-01" db="EMBL/GenBank/DDBJ databases">
        <authorList>
            <person name="King R."/>
        </authorList>
    </citation>
    <scope>NUCLEOTIDE SEQUENCE</scope>
</reference>
<evidence type="ECO:0000256" key="1">
    <source>
        <dbReference type="SAM" id="Phobius"/>
    </source>
</evidence>
<keyword evidence="1" id="KW-0472">Membrane</keyword>
<dbReference type="Proteomes" id="UP001153620">
    <property type="component" value="Chromosome 4"/>
</dbReference>
<dbReference type="SUPFAM" id="SSF56059">
    <property type="entry name" value="Glutathione synthetase ATP-binding domain-like"/>
    <property type="match status" value="1"/>
</dbReference>
<name>A0A9N9S4B1_9DIPT</name>
<dbReference type="PANTHER" id="PTHR47113">
    <property type="entry name" value="LD09343P"/>
    <property type="match status" value="1"/>
</dbReference>
<sequence length="510" mass="60234">MLEERPEVVIQPHNRRWNICSVPLIIALFAAALIPFYSNYFNRNCGEFQELEARESNQGTKLKYILYDGINRSDILIAVDRVLSRLGLEKIVVEDPSNFPANWNLLWSFKHQETLKSYINWSSIKYHQKINHFPGNYMLVSKSYLTTQDDFDFIPKGFLNSEEVQEYAAEHPEKRFVLKLKSNRGVKLVSPSEMNFTDTVALDDYFAQEYLEDPLLWDGYKFDFSIFVVITSVNPLRFYYYNKNVNLRFCLKPYSTANISDVDAYVIGTNHTAGQKFPYVERYIEAGYTYRDAFEGYIKEIGGDLDNIWQQVENVIRSTVLTKEEYMINGINRVKAPKYSFFELYRFDMIFDKNLKLYLIEVNMSPNILAIRDKIHNKFMFENVLFNLFSMIGVGTVYEKLNFTFPDYDVESMVAYHDAMTVKPEICLNPSCNDNCDVDDCKFCWSCLRSSKKFEMIQALHEQMNRGHFTRLFPVDKEKIDEILWEEITPVNKFYIEWFHEMCKKNEHFC</sequence>
<dbReference type="InterPro" id="IPR004344">
    <property type="entry name" value="TTL/TTLL_fam"/>
</dbReference>
<gene>
    <name evidence="2" type="ORF">CHIRRI_LOCUS12891</name>
</gene>
<organism evidence="2 3">
    <name type="scientific">Chironomus riparius</name>
    <dbReference type="NCBI Taxonomy" id="315576"/>
    <lineage>
        <taxon>Eukaryota</taxon>
        <taxon>Metazoa</taxon>
        <taxon>Ecdysozoa</taxon>
        <taxon>Arthropoda</taxon>
        <taxon>Hexapoda</taxon>
        <taxon>Insecta</taxon>
        <taxon>Pterygota</taxon>
        <taxon>Neoptera</taxon>
        <taxon>Endopterygota</taxon>
        <taxon>Diptera</taxon>
        <taxon>Nematocera</taxon>
        <taxon>Chironomoidea</taxon>
        <taxon>Chironomidae</taxon>
        <taxon>Chironominae</taxon>
        <taxon>Chironomus</taxon>
    </lineage>
</organism>
<dbReference type="Pfam" id="PF03133">
    <property type="entry name" value="TTL"/>
    <property type="match status" value="1"/>
</dbReference>
<dbReference type="EMBL" id="OU895880">
    <property type="protein sequence ID" value="CAG9810074.1"/>
    <property type="molecule type" value="Genomic_DNA"/>
</dbReference>
<feature type="transmembrane region" description="Helical" evidence="1">
    <location>
        <begin position="20"/>
        <end position="38"/>
    </location>
</feature>
<dbReference type="Gene3D" id="3.30.470.20">
    <property type="entry name" value="ATP-grasp fold, B domain"/>
    <property type="match status" value="1"/>
</dbReference>
<keyword evidence="1" id="KW-0812">Transmembrane</keyword>
<evidence type="ECO:0000313" key="2">
    <source>
        <dbReference type="EMBL" id="CAG9810074.1"/>
    </source>
</evidence>
<evidence type="ECO:0000313" key="3">
    <source>
        <dbReference type="Proteomes" id="UP001153620"/>
    </source>
</evidence>